<evidence type="ECO:0000256" key="4">
    <source>
        <dbReference type="PROSITE-ProRule" id="PRU00335"/>
    </source>
</evidence>
<gene>
    <name evidence="6" type="ORF">GCM10023196_077430</name>
</gene>
<evidence type="ECO:0000259" key="5">
    <source>
        <dbReference type="PROSITE" id="PS50977"/>
    </source>
</evidence>
<organism evidence="6 7">
    <name type="scientific">Actinoallomurus vinaceus</name>
    <dbReference type="NCBI Taxonomy" id="1080074"/>
    <lineage>
        <taxon>Bacteria</taxon>
        <taxon>Bacillati</taxon>
        <taxon>Actinomycetota</taxon>
        <taxon>Actinomycetes</taxon>
        <taxon>Streptosporangiales</taxon>
        <taxon>Thermomonosporaceae</taxon>
        <taxon>Actinoallomurus</taxon>
    </lineage>
</organism>
<dbReference type="InterPro" id="IPR001647">
    <property type="entry name" value="HTH_TetR"/>
</dbReference>
<reference evidence="7" key="1">
    <citation type="journal article" date="2019" name="Int. J. Syst. Evol. Microbiol.">
        <title>The Global Catalogue of Microorganisms (GCM) 10K type strain sequencing project: providing services to taxonomists for standard genome sequencing and annotation.</title>
        <authorList>
            <consortium name="The Broad Institute Genomics Platform"/>
            <consortium name="The Broad Institute Genome Sequencing Center for Infectious Disease"/>
            <person name="Wu L."/>
            <person name="Ma J."/>
        </authorList>
    </citation>
    <scope>NUCLEOTIDE SEQUENCE [LARGE SCALE GENOMIC DNA]</scope>
    <source>
        <strain evidence="7">JCM 17939</strain>
    </source>
</reference>
<keyword evidence="2 4" id="KW-0238">DNA-binding</keyword>
<sequence length="211" mass="22906">MGADTLGLRELKKRRTRQEISNVATRMFIERGFDEVTIAEVAAAAGVAKMTVTNHFPRKEDLILDLHEEIVAAPARTVAERAAGESALAALRRGYFADLDRHDAAIGFSGPEFVRMITGSPALRARLREIHEQRENALAETLAAETGAGPDDIMPRAAAAQLTAVHRVLFQEVLRRTLAGEDHETIAAALGDAARRTFDVLEPALGGYAVR</sequence>
<dbReference type="EMBL" id="BAABHK010000014">
    <property type="protein sequence ID" value="GAA4634738.1"/>
    <property type="molecule type" value="Genomic_DNA"/>
</dbReference>
<keyword evidence="7" id="KW-1185">Reference proteome</keyword>
<dbReference type="InterPro" id="IPR050109">
    <property type="entry name" value="HTH-type_TetR-like_transc_reg"/>
</dbReference>
<evidence type="ECO:0000256" key="3">
    <source>
        <dbReference type="ARBA" id="ARBA00023163"/>
    </source>
</evidence>
<dbReference type="RefSeq" id="WP_345437712.1">
    <property type="nucleotide sequence ID" value="NZ_BAABHK010000014.1"/>
</dbReference>
<comment type="caution">
    <text evidence="6">The sequence shown here is derived from an EMBL/GenBank/DDBJ whole genome shotgun (WGS) entry which is preliminary data.</text>
</comment>
<name>A0ABP8UP76_9ACTN</name>
<dbReference type="PROSITE" id="PS50977">
    <property type="entry name" value="HTH_TETR_2"/>
    <property type="match status" value="1"/>
</dbReference>
<protein>
    <submittedName>
        <fullName evidence="6">TetR family transcriptional regulator</fullName>
    </submittedName>
</protein>
<dbReference type="Gene3D" id="1.10.10.60">
    <property type="entry name" value="Homeodomain-like"/>
    <property type="match status" value="1"/>
</dbReference>
<evidence type="ECO:0000256" key="1">
    <source>
        <dbReference type="ARBA" id="ARBA00023015"/>
    </source>
</evidence>
<evidence type="ECO:0000313" key="7">
    <source>
        <dbReference type="Proteomes" id="UP001501442"/>
    </source>
</evidence>
<evidence type="ECO:0000313" key="6">
    <source>
        <dbReference type="EMBL" id="GAA4634738.1"/>
    </source>
</evidence>
<dbReference type="InterPro" id="IPR041347">
    <property type="entry name" value="MftR_C"/>
</dbReference>
<dbReference type="PRINTS" id="PR00455">
    <property type="entry name" value="HTHTETR"/>
</dbReference>
<dbReference type="Pfam" id="PF17754">
    <property type="entry name" value="TetR_C_14"/>
    <property type="match status" value="1"/>
</dbReference>
<dbReference type="Proteomes" id="UP001501442">
    <property type="component" value="Unassembled WGS sequence"/>
</dbReference>
<dbReference type="PANTHER" id="PTHR30055:SF234">
    <property type="entry name" value="HTH-TYPE TRANSCRIPTIONAL REGULATOR BETI"/>
    <property type="match status" value="1"/>
</dbReference>
<dbReference type="PANTHER" id="PTHR30055">
    <property type="entry name" value="HTH-TYPE TRANSCRIPTIONAL REGULATOR RUTR"/>
    <property type="match status" value="1"/>
</dbReference>
<keyword evidence="3" id="KW-0804">Transcription</keyword>
<accession>A0ABP8UP76</accession>
<feature type="domain" description="HTH tetR-type" evidence="5">
    <location>
        <begin position="14"/>
        <end position="74"/>
    </location>
</feature>
<keyword evidence="1" id="KW-0805">Transcription regulation</keyword>
<dbReference type="Gene3D" id="1.10.357.10">
    <property type="entry name" value="Tetracycline Repressor, domain 2"/>
    <property type="match status" value="1"/>
</dbReference>
<proteinExistence type="predicted"/>
<dbReference type="SUPFAM" id="SSF46689">
    <property type="entry name" value="Homeodomain-like"/>
    <property type="match status" value="1"/>
</dbReference>
<dbReference type="InterPro" id="IPR009057">
    <property type="entry name" value="Homeodomain-like_sf"/>
</dbReference>
<evidence type="ECO:0000256" key="2">
    <source>
        <dbReference type="ARBA" id="ARBA00023125"/>
    </source>
</evidence>
<dbReference type="Pfam" id="PF00440">
    <property type="entry name" value="TetR_N"/>
    <property type="match status" value="1"/>
</dbReference>
<feature type="DNA-binding region" description="H-T-H motif" evidence="4">
    <location>
        <begin position="37"/>
        <end position="56"/>
    </location>
</feature>